<accession>A0ABR6KZA5</accession>
<dbReference type="Proteomes" id="UP000539538">
    <property type="component" value="Unassembled WGS sequence"/>
</dbReference>
<evidence type="ECO:0000313" key="1">
    <source>
        <dbReference type="EMBL" id="MBB4649849.1"/>
    </source>
</evidence>
<keyword evidence="2" id="KW-1185">Reference proteome</keyword>
<reference evidence="1 2" key="1">
    <citation type="submission" date="2020-08" db="EMBL/GenBank/DDBJ databases">
        <title>Genomic Encyclopedia of Type Strains, Phase IV (KMG-IV): sequencing the most valuable type-strain genomes for metagenomic binning, comparative biology and taxonomic classification.</title>
        <authorList>
            <person name="Goeker M."/>
        </authorList>
    </citation>
    <scope>NUCLEOTIDE SEQUENCE [LARGE SCALE GENOMIC DNA]</scope>
    <source>
        <strain evidence="1 2">DSM 7050</strain>
    </source>
</reference>
<proteinExistence type="predicted"/>
<organism evidence="1 2">
    <name type="scientific">Aminobacter niigataensis</name>
    <dbReference type="NCBI Taxonomy" id="83265"/>
    <lineage>
        <taxon>Bacteria</taxon>
        <taxon>Pseudomonadati</taxon>
        <taxon>Pseudomonadota</taxon>
        <taxon>Alphaproteobacteria</taxon>
        <taxon>Hyphomicrobiales</taxon>
        <taxon>Phyllobacteriaceae</taxon>
        <taxon>Aminobacter</taxon>
    </lineage>
</organism>
<dbReference type="RefSeq" id="WP_183261827.1">
    <property type="nucleotide sequence ID" value="NZ_BAAAVZ010000003.1"/>
</dbReference>
<sequence length="74" mass="8798">MTSSKKRENSKRWYIRQNLPHQVALPNDLCCMENYDLLERYCRRFEPRPKTQQVTGNMAERQARGLSALLRDQG</sequence>
<name>A0ABR6KZA5_9HYPH</name>
<comment type="caution">
    <text evidence="1">The sequence shown here is derived from an EMBL/GenBank/DDBJ whole genome shotgun (WGS) entry which is preliminary data.</text>
</comment>
<protein>
    <submittedName>
        <fullName evidence="1">Uncharacterized protein</fullName>
    </submittedName>
</protein>
<evidence type="ECO:0000313" key="2">
    <source>
        <dbReference type="Proteomes" id="UP000539538"/>
    </source>
</evidence>
<gene>
    <name evidence="1" type="ORF">GGQ99_001571</name>
</gene>
<dbReference type="EMBL" id="JACHOT010000001">
    <property type="protein sequence ID" value="MBB4649849.1"/>
    <property type="molecule type" value="Genomic_DNA"/>
</dbReference>